<dbReference type="PIRSF" id="PIRSF035875">
    <property type="entry name" value="RNase_BN"/>
    <property type="match status" value="1"/>
</dbReference>
<keyword evidence="3 6" id="KW-0812">Transmembrane</keyword>
<keyword evidence="5 6" id="KW-0472">Membrane</keyword>
<evidence type="ECO:0000256" key="5">
    <source>
        <dbReference type="ARBA" id="ARBA00023136"/>
    </source>
</evidence>
<dbReference type="EMBL" id="DVFV01000096">
    <property type="protein sequence ID" value="HIQ91071.1"/>
    <property type="molecule type" value="Genomic_DNA"/>
</dbReference>
<sequence>MKRFKRYFKKVEKLIMRPEMKVLPGQLAFFLILSIFPVFTLLGYIGSKFSLFSSSFLAVIKEVIPSNFLEVILPFVTDSQLTGNTLVVMILGFILASNGTHSLIVTSNELYHLPYADYIKRRIKAFLMTILFLMLFIFIFIVLAYGNVIVSWILDIKTLAAFHDQIYYFFLILKWPVAFFLIFIVLKYIYTVAPDARIPSKFMNAGALFATIGIILITLGYSLYVNYFANYTLFYGSISGIIMLMIWVYLISFVLSLGIAINSTVYANYKEILNKKEKNEDNS</sequence>
<name>A0A9D0ZRH6_9FIRM</name>
<dbReference type="Pfam" id="PF03631">
    <property type="entry name" value="Virul_fac_BrkB"/>
    <property type="match status" value="1"/>
</dbReference>
<evidence type="ECO:0000256" key="3">
    <source>
        <dbReference type="ARBA" id="ARBA00022692"/>
    </source>
</evidence>
<dbReference type="Proteomes" id="UP000886786">
    <property type="component" value="Unassembled WGS sequence"/>
</dbReference>
<evidence type="ECO:0000256" key="1">
    <source>
        <dbReference type="ARBA" id="ARBA00004651"/>
    </source>
</evidence>
<feature type="transmembrane region" description="Helical" evidence="6">
    <location>
        <begin position="202"/>
        <end position="224"/>
    </location>
</feature>
<comment type="subcellular location">
    <subcellularLocation>
        <location evidence="1">Cell membrane</location>
        <topology evidence="1">Multi-pass membrane protein</topology>
    </subcellularLocation>
</comment>
<dbReference type="PANTHER" id="PTHR30213:SF0">
    <property type="entry name" value="UPF0761 MEMBRANE PROTEIN YIHY"/>
    <property type="match status" value="1"/>
</dbReference>
<feature type="transmembrane region" description="Helical" evidence="6">
    <location>
        <begin position="166"/>
        <end position="190"/>
    </location>
</feature>
<feature type="transmembrane region" description="Helical" evidence="6">
    <location>
        <begin position="86"/>
        <end position="105"/>
    </location>
</feature>
<dbReference type="NCBIfam" id="TIGR00765">
    <property type="entry name" value="yihY_not_rbn"/>
    <property type="match status" value="1"/>
</dbReference>
<evidence type="ECO:0000313" key="8">
    <source>
        <dbReference type="Proteomes" id="UP000886786"/>
    </source>
</evidence>
<keyword evidence="4 6" id="KW-1133">Transmembrane helix</keyword>
<dbReference type="AlphaFoldDB" id="A0A9D0ZRH6"/>
<dbReference type="GO" id="GO:0005886">
    <property type="term" value="C:plasma membrane"/>
    <property type="evidence" value="ECO:0007669"/>
    <property type="project" value="UniProtKB-SubCell"/>
</dbReference>
<feature type="transmembrane region" description="Helical" evidence="6">
    <location>
        <begin position="21"/>
        <end position="45"/>
    </location>
</feature>
<dbReference type="PANTHER" id="PTHR30213">
    <property type="entry name" value="INNER MEMBRANE PROTEIN YHJD"/>
    <property type="match status" value="1"/>
</dbReference>
<dbReference type="InterPro" id="IPR017039">
    <property type="entry name" value="Virul_fac_BrkB"/>
</dbReference>
<protein>
    <submittedName>
        <fullName evidence="7">YihY/virulence factor BrkB family protein</fullName>
    </submittedName>
</protein>
<organism evidence="7 8">
    <name type="scientific">Candidatus Coprosoma intestinipullorum</name>
    <dbReference type="NCBI Taxonomy" id="2840752"/>
    <lineage>
        <taxon>Bacteria</taxon>
        <taxon>Bacillati</taxon>
        <taxon>Bacillota</taxon>
        <taxon>Bacillota incertae sedis</taxon>
        <taxon>Candidatus Coprosoma</taxon>
    </lineage>
</organism>
<feature type="transmembrane region" description="Helical" evidence="6">
    <location>
        <begin position="244"/>
        <end position="269"/>
    </location>
</feature>
<comment type="caution">
    <text evidence="7">The sequence shown here is derived from an EMBL/GenBank/DDBJ whole genome shotgun (WGS) entry which is preliminary data.</text>
</comment>
<accession>A0A9D0ZRH6</accession>
<feature type="transmembrane region" description="Helical" evidence="6">
    <location>
        <begin position="126"/>
        <end position="154"/>
    </location>
</feature>
<reference evidence="7" key="2">
    <citation type="journal article" date="2021" name="PeerJ">
        <title>Extensive microbial diversity within the chicken gut microbiome revealed by metagenomics and culture.</title>
        <authorList>
            <person name="Gilroy R."/>
            <person name="Ravi A."/>
            <person name="Getino M."/>
            <person name="Pursley I."/>
            <person name="Horton D.L."/>
            <person name="Alikhan N.F."/>
            <person name="Baker D."/>
            <person name="Gharbi K."/>
            <person name="Hall N."/>
            <person name="Watson M."/>
            <person name="Adriaenssens E.M."/>
            <person name="Foster-Nyarko E."/>
            <person name="Jarju S."/>
            <person name="Secka A."/>
            <person name="Antonio M."/>
            <person name="Oren A."/>
            <person name="Chaudhuri R.R."/>
            <person name="La Ragione R."/>
            <person name="Hildebrand F."/>
            <person name="Pallen M.J."/>
        </authorList>
    </citation>
    <scope>NUCLEOTIDE SEQUENCE</scope>
    <source>
        <strain evidence="7">CHK147-3167</strain>
    </source>
</reference>
<keyword evidence="2" id="KW-1003">Cell membrane</keyword>
<proteinExistence type="predicted"/>
<reference evidence="7" key="1">
    <citation type="submission" date="2020-10" db="EMBL/GenBank/DDBJ databases">
        <authorList>
            <person name="Gilroy R."/>
        </authorList>
    </citation>
    <scope>NUCLEOTIDE SEQUENCE</scope>
    <source>
        <strain evidence="7">CHK147-3167</strain>
    </source>
</reference>
<evidence type="ECO:0000256" key="4">
    <source>
        <dbReference type="ARBA" id="ARBA00022989"/>
    </source>
</evidence>
<evidence type="ECO:0000256" key="6">
    <source>
        <dbReference type="SAM" id="Phobius"/>
    </source>
</evidence>
<evidence type="ECO:0000256" key="2">
    <source>
        <dbReference type="ARBA" id="ARBA00022475"/>
    </source>
</evidence>
<evidence type="ECO:0000313" key="7">
    <source>
        <dbReference type="EMBL" id="HIQ91071.1"/>
    </source>
</evidence>
<gene>
    <name evidence="7" type="ORF">IAB27_05570</name>
</gene>